<gene>
    <name evidence="3" type="ORF">CROQUDRAFT_673358</name>
</gene>
<accession>A0A9P6NBX7</accession>
<dbReference type="GO" id="GO:0005737">
    <property type="term" value="C:cytoplasm"/>
    <property type="evidence" value="ECO:0007669"/>
    <property type="project" value="TreeGrafter"/>
</dbReference>
<feature type="region of interest" description="Disordered" evidence="1">
    <location>
        <begin position="922"/>
        <end position="961"/>
    </location>
</feature>
<feature type="compositionally biased region" description="Low complexity" evidence="1">
    <location>
        <begin position="70"/>
        <end position="89"/>
    </location>
</feature>
<feature type="compositionally biased region" description="Polar residues" evidence="1">
    <location>
        <begin position="588"/>
        <end position="605"/>
    </location>
</feature>
<dbReference type="PANTHER" id="PTHR12673">
    <property type="entry name" value="FACIOGENITAL DYSPLASIA PROTEIN"/>
    <property type="match status" value="1"/>
</dbReference>
<feature type="region of interest" description="Disordered" evidence="1">
    <location>
        <begin position="264"/>
        <end position="353"/>
    </location>
</feature>
<dbReference type="OrthoDB" id="2501529at2759"/>
<feature type="compositionally biased region" description="Low complexity" evidence="1">
    <location>
        <begin position="395"/>
        <end position="406"/>
    </location>
</feature>
<feature type="compositionally biased region" description="Polar residues" evidence="1">
    <location>
        <begin position="629"/>
        <end position="642"/>
    </location>
</feature>
<feature type="compositionally biased region" description="Polar residues" evidence="1">
    <location>
        <begin position="714"/>
        <end position="726"/>
    </location>
</feature>
<dbReference type="Gene3D" id="1.20.900.10">
    <property type="entry name" value="Dbl homology (DH) domain"/>
    <property type="match status" value="1"/>
</dbReference>
<evidence type="ECO:0000313" key="3">
    <source>
        <dbReference type="EMBL" id="KAG0142782.1"/>
    </source>
</evidence>
<feature type="region of interest" description="Disordered" evidence="1">
    <location>
        <begin position="816"/>
        <end position="835"/>
    </location>
</feature>
<feature type="domain" description="DH" evidence="2">
    <location>
        <begin position="999"/>
        <end position="1191"/>
    </location>
</feature>
<dbReference type="InterPro" id="IPR035899">
    <property type="entry name" value="DBL_dom_sf"/>
</dbReference>
<feature type="region of interest" description="Disordered" evidence="1">
    <location>
        <begin position="187"/>
        <end position="215"/>
    </location>
</feature>
<feature type="region of interest" description="Disordered" evidence="1">
    <location>
        <begin position="42"/>
        <end position="153"/>
    </location>
</feature>
<keyword evidence="4" id="KW-1185">Reference proteome</keyword>
<name>A0A9P6NBX7_9BASI</name>
<evidence type="ECO:0000256" key="1">
    <source>
        <dbReference type="SAM" id="MobiDB-lite"/>
    </source>
</evidence>
<organism evidence="3 4">
    <name type="scientific">Cronartium quercuum f. sp. fusiforme G11</name>
    <dbReference type="NCBI Taxonomy" id="708437"/>
    <lineage>
        <taxon>Eukaryota</taxon>
        <taxon>Fungi</taxon>
        <taxon>Dikarya</taxon>
        <taxon>Basidiomycota</taxon>
        <taxon>Pucciniomycotina</taxon>
        <taxon>Pucciniomycetes</taxon>
        <taxon>Pucciniales</taxon>
        <taxon>Coleosporiaceae</taxon>
        <taxon>Cronartium</taxon>
    </lineage>
</organism>
<feature type="region of interest" description="Disordered" evidence="1">
    <location>
        <begin position="1323"/>
        <end position="1348"/>
    </location>
</feature>
<sequence length="1654" mass="182413">MWLTLEQTADATSTSAPTWRTNTGIDFTDFEANVQAQLAPIPRHSTQNNSHRLSASSSCNPSLQSPITKSPLSNNSSSLSLAPEPSSSNGQASLSLPLSKHASSSNPPPSPRARFAENPIIGPTRGPSPQLQRRKSALKSSSPLPKENLSSSTVNEIQNDLEAPNPYMIDERVNFATPDQKHRQRTYSVASADLNSPGHRQRTHSMSDLSPRVISPDSDMEAAEAYEQNRIKTLATSNPSILAGFVMGKDEIFREKARKNMGLLSTSEVRDDQSSSSVAGDLQKFQSQRPPSPSLSASSSLSSSSFDLSSALSSSGRTDTDQSTRPKFIVRPLKLRPHVLPPSLAPEPPETRETFTVTHVRNSRLEIQNPLVEARPNTGGRKRSGTLVAPKKVKSISSASVEASSSTTRIPPLPPVPHLDQPPVPPVPPVPDLDHLQAPPPRPPRSTRRNNQRLEVDSATSKPPAGSPSRNRQIVGHDKENVAPEILREEQPLRIPEQSTQSTRPSTAMATNPNRVSGKPVNQNGHRSTSSSPSLTNALTSSDSNSTLGKGAAQASSADTWPTSSISSQVTLIPASSQSYAAPAPPSTQNCLSSPTADISAQPQSRAYVDGGNLSTSSANLRSNDRKPSATQFHEPSALSSGTDDDDFQSADEGDEFFWHDPRKSEREKSRSDAHHFVSPEQEWTNVHHSIDSRAGETRPPLSFDSTNEHRGISATTSSNSLQSPFDHSFGSSSGYHSQSSRDIWEPPFRRTAHNIIGAFPRSESMLSSSYSIAAMCQDSQPHDPLQDSLSSMAERSDRLLNDLVSAQRPSTLQDAQACSSPSSQPILDSQSAPCNLSPADVSSRMFESPQAGIGLNERLLTPYSAERGYSRPASFINADISRASSIEGLAALRNGNSPKITTNLKKSNSRSSHFRQLSNILTMRSRESSANGEPSSPRPVITRMSPKQVHSNAHVSPVSVGSGAAQSRAMLLPQTWRAATPTDEYEALLNEYGPMEMRRQEVIWELCETEITFVDGMRRVIDIFASPLRTPHGTWIDGVPTTVAKLLDWLEDVVNLHAEMVAMVERYRLRQTHTDGLVLRIADAFLKFVPRLEVHQPYLVRFSAVTASIEDMTCDIESDFGEFVRMQTSLPECGNMNLPSFLLKPVQRLMKYPLFYKQLCDLTPSNHPDHASTVNLLQESDAMIRVLQEVKGREDEYENLKMLETRIKGFPLGFRLAQRDRRLLAQGILRRVQIPSRELAEFESDSTNTREGHARPRTSVSFASPSISHRYSTAFQQPRPVSHYSDQSESSQNSIQSKSSTPSISDRSPAIMWAINSGPSSDEFAPPLTPSSTEFLPEFTSKKAPSPMPPGSLFNFSGISDSAYHGHIEHSPGTKTRQRAITSNLLMKRTKESPVHVFVFSDLIILATRHNDGVRLIKSSRLPLKKKEQTTHYCALEGVGISKALMVDDISGELGYEHLIKVDVLPIVAKSQAESPKDLDSSTAVFLTFPDRLPGSRYPASREVVQRERFKWLAAFDQSLRSPLTKPRFDNYRHEHKDRIIEMGRSPSDPGLWNAPMEEQEREERNWWMARHRAVKREMEMEAASKDHQEELVRVRNRRSMSYRTGPPKVLSRASSIIGESRRRLSIHTSSKDHQMAKPLLESSGLGLTLNFL</sequence>
<feature type="compositionally biased region" description="Polar residues" evidence="1">
    <location>
        <begin position="613"/>
        <end position="622"/>
    </location>
</feature>
<feature type="compositionally biased region" description="Low complexity" evidence="1">
    <location>
        <begin position="728"/>
        <end position="741"/>
    </location>
</feature>
<dbReference type="Proteomes" id="UP000886653">
    <property type="component" value="Unassembled WGS sequence"/>
</dbReference>
<dbReference type="Pfam" id="PF00621">
    <property type="entry name" value="RhoGEF"/>
    <property type="match status" value="1"/>
</dbReference>
<dbReference type="PANTHER" id="PTHR12673:SF159">
    <property type="entry name" value="LD03170P"/>
    <property type="match status" value="1"/>
</dbReference>
<comment type="caution">
    <text evidence="3">The sequence shown here is derived from an EMBL/GenBank/DDBJ whole genome shotgun (WGS) entry which is preliminary data.</text>
</comment>
<reference evidence="3" key="1">
    <citation type="submission" date="2013-11" db="EMBL/GenBank/DDBJ databases">
        <title>Genome sequence of the fusiform rust pathogen reveals effectors for host alternation and coevolution with pine.</title>
        <authorList>
            <consortium name="DOE Joint Genome Institute"/>
            <person name="Smith K."/>
            <person name="Pendleton A."/>
            <person name="Kubisiak T."/>
            <person name="Anderson C."/>
            <person name="Salamov A."/>
            <person name="Aerts A."/>
            <person name="Riley R."/>
            <person name="Clum A."/>
            <person name="Lindquist E."/>
            <person name="Ence D."/>
            <person name="Campbell M."/>
            <person name="Kronenberg Z."/>
            <person name="Feau N."/>
            <person name="Dhillon B."/>
            <person name="Hamelin R."/>
            <person name="Burleigh J."/>
            <person name="Smith J."/>
            <person name="Yandell M."/>
            <person name="Nelson C."/>
            <person name="Grigoriev I."/>
            <person name="Davis J."/>
        </authorList>
    </citation>
    <scope>NUCLEOTIDE SEQUENCE</scope>
    <source>
        <strain evidence="3">G11</strain>
    </source>
</reference>
<feature type="compositionally biased region" description="Polar residues" evidence="1">
    <location>
        <begin position="44"/>
        <end position="68"/>
    </location>
</feature>
<feature type="compositionally biased region" description="Acidic residues" evidence="1">
    <location>
        <begin position="643"/>
        <end position="656"/>
    </location>
</feature>
<feature type="region of interest" description="Disordered" evidence="1">
    <location>
        <begin position="1"/>
        <end position="22"/>
    </location>
</feature>
<dbReference type="EMBL" id="MU167338">
    <property type="protein sequence ID" value="KAG0142782.1"/>
    <property type="molecule type" value="Genomic_DNA"/>
</dbReference>
<dbReference type="CDD" id="cd00160">
    <property type="entry name" value="RhoGEF"/>
    <property type="match status" value="1"/>
</dbReference>
<dbReference type="SMART" id="SM00325">
    <property type="entry name" value="RhoGEF"/>
    <property type="match status" value="1"/>
</dbReference>
<protein>
    <recommendedName>
        <fullName evidence="2">DH domain-containing protein</fullName>
    </recommendedName>
</protein>
<feature type="region of interest" description="Disordered" evidence="1">
    <location>
        <begin position="366"/>
        <end position="743"/>
    </location>
</feature>
<dbReference type="GO" id="GO:0005085">
    <property type="term" value="F:guanyl-nucleotide exchange factor activity"/>
    <property type="evidence" value="ECO:0007669"/>
    <property type="project" value="InterPro"/>
</dbReference>
<feature type="compositionally biased region" description="Low complexity" evidence="1">
    <location>
        <begin position="1283"/>
        <end position="1306"/>
    </location>
</feature>
<evidence type="ECO:0000259" key="2">
    <source>
        <dbReference type="PROSITE" id="PS50010"/>
    </source>
</evidence>
<feature type="compositionally biased region" description="Polar residues" evidence="1">
    <location>
        <begin position="922"/>
        <end position="935"/>
    </location>
</feature>
<feature type="compositionally biased region" description="Low complexity" evidence="1">
    <location>
        <begin position="294"/>
        <end position="315"/>
    </location>
</feature>
<dbReference type="PROSITE" id="PS50010">
    <property type="entry name" value="DH_2"/>
    <property type="match status" value="1"/>
</dbReference>
<feature type="compositionally biased region" description="Pro residues" evidence="1">
    <location>
        <begin position="339"/>
        <end position="348"/>
    </location>
</feature>
<feature type="compositionally biased region" description="Pro residues" evidence="1">
    <location>
        <begin position="411"/>
        <end position="431"/>
    </location>
</feature>
<dbReference type="InterPro" id="IPR051092">
    <property type="entry name" value="FYVE_RhoGEF_PH"/>
</dbReference>
<feature type="compositionally biased region" description="Basic and acidic residues" evidence="1">
    <location>
        <begin position="657"/>
        <end position="678"/>
    </location>
</feature>
<feature type="region of interest" description="Disordered" evidence="1">
    <location>
        <begin position="1276"/>
        <end position="1310"/>
    </location>
</feature>
<feature type="compositionally biased region" description="Polar residues" evidence="1">
    <location>
        <begin position="497"/>
        <end position="571"/>
    </location>
</feature>
<dbReference type="InterPro" id="IPR000219">
    <property type="entry name" value="DH_dom"/>
</dbReference>
<proteinExistence type="predicted"/>
<feature type="compositionally biased region" description="Basic and acidic residues" evidence="1">
    <location>
        <begin position="475"/>
        <end position="492"/>
    </location>
</feature>
<feature type="region of interest" description="Disordered" evidence="1">
    <location>
        <begin position="1241"/>
        <end position="1264"/>
    </location>
</feature>
<evidence type="ECO:0000313" key="4">
    <source>
        <dbReference type="Proteomes" id="UP000886653"/>
    </source>
</evidence>
<feature type="compositionally biased region" description="Polar residues" evidence="1">
    <location>
        <begin position="274"/>
        <end position="289"/>
    </location>
</feature>
<dbReference type="SUPFAM" id="SSF48065">
    <property type="entry name" value="DBL homology domain (DH-domain)"/>
    <property type="match status" value="1"/>
</dbReference>